<name>A0A395LXA5_9BACT</name>
<proteinExistence type="predicted"/>
<accession>A0A395LXA5</accession>
<dbReference type="Proteomes" id="UP000266389">
    <property type="component" value="Unassembled WGS sequence"/>
</dbReference>
<reference evidence="1 2" key="1">
    <citation type="journal article" date="2011" name="ISME J.">
        <title>Community ecology of hot spring cyanobacterial mats: predominant populations and their functional potential.</title>
        <authorList>
            <person name="Klatt C.G."/>
            <person name="Wood J.M."/>
            <person name="Rusch D.B."/>
            <person name="Bateson M.M."/>
            <person name="Hamamura N."/>
            <person name="Heidelberg J.F."/>
            <person name="Grossman A.R."/>
            <person name="Bhaya D."/>
            <person name="Cohan F.M."/>
            <person name="Kuhl M."/>
            <person name="Bryant D.A."/>
            <person name="Ward D.M."/>
        </authorList>
    </citation>
    <scope>NUCLEOTIDE SEQUENCE [LARGE SCALE GENOMIC DNA]</scope>
    <source>
        <strain evidence="1">OS</strain>
    </source>
</reference>
<organism evidence="1 2">
    <name type="scientific">Candidatus Thermochlorobacter aerophilus</name>
    <dbReference type="NCBI Taxonomy" id="1868324"/>
    <lineage>
        <taxon>Bacteria</taxon>
        <taxon>Pseudomonadati</taxon>
        <taxon>Chlorobiota</taxon>
        <taxon>Chlorobiia</taxon>
        <taxon>Chlorobiales</taxon>
        <taxon>Candidatus Thermochlorobacteriaceae</taxon>
        <taxon>Candidatus Thermochlorobacter</taxon>
    </lineage>
</organism>
<dbReference type="EMBL" id="PHFL01000068">
    <property type="protein sequence ID" value="RFM23223.1"/>
    <property type="molecule type" value="Genomic_DNA"/>
</dbReference>
<protein>
    <submittedName>
        <fullName evidence="1">Uncharacterized protein</fullName>
    </submittedName>
</protein>
<comment type="caution">
    <text evidence="1">The sequence shown here is derived from an EMBL/GenBank/DDBJ whole genome shotgun (WGS) entry which is preliminary data.</text>
</comment>
<evidence type="ECO:0000313" key="1">
    <source>
        <dbReference type="EMBL" id="RFM23223.1"/>
    </source>
</evidence>
<dbReference type="AlphaFoldDB" id="A0A395LXA5"/>
<sequence length="73" mass="8985">MRNPIRELVSDDVFIKLRQNRLIDEKQLRDYHIRQLFKAARERKLSAADAIEYVQKEYPYLQFDTIRKIVYKK</sequence>
<evidence type="ECO:0000313" key="2">
    <source>
        <dbReference type="Proteomes" id="UP000266389"/>
    </source>
</evidence>
<gene>
    <name evidence="1" type="ORF">D0433_12130</name>
</gene>